<feature type="domain" description="3-keto-alpha-glucoside-1,2-lyase/3-keto-2-hydroxy-glucal hydratase" evidence="2">
    <location>
        <begin position="48"/>
        <end position="209"/>
    </location>
</feature>
<keyword evidence="1" id="KW-0732">Signal</keyword>
<sequence>MPKHSHLICILFSTVLLAGCATPGRQPFDTTDALELVATPPADLAGAWSRRADGVIAVASKPAGYIATRASYTNYRLHVEWRWPGKPGNAGVLMHVASGPKDGAWPLSVQVQTKHGFAGDVLPMAGAAFAEPLTSAPGAYPAIKGHTAADSERPAGEWNSADIVSRDGVIEVSVNGVPQNRISAANPRAGRIGFQLEGVPYELRNLRITPLD</sequence>
<protein>
    <submittedName>
        <fullName evidence="3">DUF1080 domain-containing protein</fullName>
    </submittedName>
</protein>
<evidence type="ECO:0000313" key="4">
    <source>
        <dbReference type="Proteomes" id="UP001596050"/>
    </source>
</evidence>
<evidence type="ECO:0000256" key="1">
    <source>
        <dbReference type="SAM" id="SignalP"/>
    </source>
</evidence>
<dbReference type="PROSITE" id="PS51257">
    <property type="entry name" value="PROKAR_LIPOPROTEIN"/>
    <property type="match status" value="1"/>
</dbReference>
<comment type="caution">
    <text evidence="3">The sequence shown here is derived from an EMBL/GenBank/DDBJ whole genome shotgun (WGS) entry which is preliminary data.</text>
</comment>
<feature type="chain" id="PRO_5046950260" evidence="1">
    <location>
        <begin position="19"/>
        <end position="212"/>
    </location>
</feature>
<reference evidence="4" key="1">
    <citation type="journal article" date="2019" name="Int. J. Syst. Evol. Microbiol.">
        <title>The Global Catalogue of Microorganisms (GCM) 10K type strain sequencing project: providing services to taxonomists for standard genome sequencing and annotation.</title>
        <authorList>
            <consortium name="The Broad Institute Genomics Platform"/>
            <consortium name="The Broad Institute Genome Sequencing Center for Infectious Disease"/>
            <person name="Wu L."/>
            <person name="Ma J."/>
        </authorList>
    </citation>
    <scope>NUCLEOTIDE SEQUENCE [LARGE SCALE GENOMIC DNA]</scope>
    <source>
        <strain evidence="4">KACC 12649</strain>
    </source>
</reference>
<dbReference type="EMBL" id="JBHSMU010000018">
    <property type="protein sequence ID" value="MFC5462662.1"/>
    <property type="molecule type" value="Genomic_DNA"/>
</dbReference>
<organism evidence="3 4">
    <name type="scientific">Massilia niabensis</name>
    <dbReference type="NCBI Taxonomy" id="544910"/>
    <lineage>
        <taxon>Bacteria</taxon>
        <taxon>Pseudomonadati</taxon>
        <taxon>Pseudomonadota</taxon>
        <taxon>Betaproteobacteria</taxon>
        <taxon>Burkholderiales</taxon>
        <taxon>Oxalobacteraceae</taxon>
        <taxon>Telluria group</taxon>
        <taxon>Massilia</taxon>
    </lineage>
</organism>
<keyword evidence="4" id="KW-1185">Reference proteome</keyword>
<gene>
    <name evidence="3" type="ORF">ACFPN5_22885</name>
</gene>
<proteinExistence type="predicted"/>
<feature type="signal peptide" evidence="1">
    <location>
        <begin position="1"/>
        <end position="18"/>
    </location>
</feature>
<name>A0ABW0LCG0_9BURK</name>
<evidence type="ECO:0000259" key="2">
    <source>
        <dbReference type="Pfam" id="PF06439"/>
    </source>
</evidence>
<dbReference type="InterPro" id="IPR010496">
    <property type="entry name" value="AL/BT2_dom"/>
</dbReference>
<dbReference type="RefSeq" id="WP_379786153.1">
    <property type="nucleotide sequence ID" value="NZ_JBHSMU010000018.1"/>
</dbReference>
<dbReference type="Proteomes" id="UP001596050">
    <property type="component" value="Unassembled WGS sequence"/>
</dbReference>
<accession>A0ABW0LCG0</accession>
<dbReference type="Pfam" id="PF06439">
    <property type="entry name" value="3keto-disac_hyd"/>
    <property type="match status" value="1"/>
</dbReference>
<dbReference type="Gene3D" id="2.60.120.560">
    <property type="entry name" value="Exo-inulinase, domain 1"/>
    <property type="match status" value="1"/>
</dbReference>
<evidence type="ECO:0000313" key="3">
    <source>
        <dbReference type="EMBL" id="MFC5462662.1"/>
    </source>
</evidence>